<protein>
    <recommendedName>
        <fullName evidence="4">ribonuclease Z</fullName>
        <ecNumber evidence="4">3.1.26.11</ecNumber>
    </recommendedName>
</protein>
<comment type="cofactor">
    <cofactor evidence="2">
        <name>Zn(2+)</name>
        <dbReference type="ChEBI" id="CHEBI:29105"/>
    </cofactor>
</comment>
<dbReference type="Gene3D" id="3.60.15.10">
    <property type="entry name" value="Ribonuclease Z/Hydroxyacylglutathione hydrolase-like"/>
    <property type="match status" value="2"/>
</dbReference>
<keyword evidence="9" id="KW-0378">Hydrolase</keyword>
<dbReference type="InterPro" id="IPR047151">
    <property type="entry name" value="RNZ2-like"/>
</dbReference>
<feature type="compositionally biased region" description="Low complexity" evidence="11">
    <location>
        <begin position="186"/>
        <end position="200"/>
    </location>
</feature>
<evidence type="ECO:0000256" key="5">
    <source>
        <dbReference type="ARBA" id="ARBA00022694"/>
    </source>
</evidence>
<dbReference type="GO" id="GO:0042781">
    <property type="term" value="F:3'-tRNA processing endoribonuclease activity"/>
    <property type="evidence" value="ECO:0007669"/>
    <property type="project" value="UniProtKB-EC"/>
</dbReference>
<evidence type="ECO:0000259" key="12">
    <source>
        <dbReference type="Pfam" id="PF12706"/>
    </source>
</evidence>
<feature type="region of interest" description="Disordered" evidence="11">
    <location>
        <begin position="181"/>
        <end position="220"/>
    </location>
</feature>
<comment type="catalytic activity">
    <reaction evidence="1">
        <text>Endonucleolytic cleavage of RNA, removing extra 3' nucleotides from tRNA precursor, generating 3' termini of tRNAs. A 3'-hydroxy group is left at the tRNA terminus and a 5'-phosphoryl group is left at the trailer molecule.</text>
        <dbReference type="EC" id="3.1.26.11"/>
    </reaction>
</comment>
<feature type="compositionally biased region" description="Basic residues" evidence="11">
    <location>
        <begin position="201"/>
        <end position="213"/>
    </location>
</feature>
<keyword evidence="6" id="KW-0540">Nuclease</keyword>
<dbReference type="PANTHER" id="PTHR12553:SF49">
    <property type="entry name" value="ZINC PHOSPHODIESTERASE ELAC PROTEIN 2"/>
    <property type="match status" value="1"/>
</dbReference>
<evidence type="ECO:0000256" key="8">
    <source>
        <dbReference type="ARBA" id="ARBA00022759"/>
    </source>
</evidence>
<dbReference type="AlphaFoldDB" id="A0ABD3N3C3"/>
<evidence type="ECO:0000256" key="1">
    <source>
        <dbReference type="ARBA" id="ARBA00000402"/>
    </source>
</evidence>
<evidence type="ECO:0000256" key="9">
    <source>
        <dbReference type="ARBA" id="ARBA00022801"/>
    </source>
</evidence>
<feature type="compositionally biased region" description="Polar residues" evidence="11">
    <location>
        <begin position="112"/>
        <end position="136"/>
    </location>
</feature>
<comment type="caution">
    <text evidence="13">The sequence shown here is derived from an EMBL/GenBank/DDBJ whole genome shotgun (WGS) entry which is preliminary data.</text>
</comment>
<evidence type="ECO:0000256" key="6">
    <source>
        <dbReference type="ARBA" id="ARBA00022722"/>
    </source>
</evidence>
<keyword evidence="10" id="KW-0862">Zinc</keyword>
<dbReference type="GO" id="GO:0046872">
    <property type="term" value="F:metal ion binding"/>
    <property type="evidence" value="ECO:0007669"/>
    <property type="project" value="UniProtKB-KW"/>
</dbReference>
<evidence type="ECO:0000256" key="10">
    <source>
        <dbReference type="ARBA" id="ARBA00022833"/>
    </source>
</evidence>
<evidence type="ECO:0000313" key="13">
    <source>
        <dbReference type="EMBL" id="KAL3770114.1"/>
    </source>
</evidence>
<comment type="similarity">
    <text evidence="3">Belongs to the RNase Z family.</text>
</comment>
<proteinExistence type="inferred from homology"/>
<feature type="region of interest" description="Disordered" evidence="11">
    <location>
        <begin position="236"/>
        <end position="256"/>
    </location>
</feature>
<dbReference type="PANTHER" id="PTHR12553">
    <property type="entry name" value="ZINC PHOSPHODIESTERASE ELAC PROTEIN 2"/>
    <property type="match status" value="1"/>
</dbReference>
<dbReference type="EC" id="3.1.26.11" evidence="4"/>
<dbReference type="EMBL" id="JALLBG020000045">
    <property type="protein sequence ID" value="KAL3770114.1"/>
    <property type="molecule type" value="Genomic_DNA"/>
</dbReference>
<dbReference type="SUPFAM" id="SSF56281">
    <property type="entry name" value="Metallo-hydrolase/oxidoreductase"/>
    <property type="match status" value="2"/>
</dbReference>
<accession>A0ABD3N3C3</accession>
<dbReference type="Proteomes" id="UP001530293">
    <property type="component" value="Unassembled WGS sequence"/>
</dbReference>
<dbReference type="Pfam" id="PF12706">
    <property type="entry name" value="Lactamase_B_2"/>
    <property type="match status" value="1"/>
</dbReference>
<evidence type="ECO:0000256" key="2">
    <source>
        <dbReference type="ARBA" id="ARBA00001947"/>
    </source>
</evidence>
<name>A0ABD3N3C3_9STRA</name>
<dbReference type="InterPro" id="IPR001279">
    <property type="entry name" value="Metallo-B-lactamas"/>
</dbReference>
<evidence type="ECO:0000256" key="11">
    <source>
        <dbReference type="SAM" id="MobiDB-lite"/>
    </source>
</evidence>
<keyword evidence="8" id="KW-0255">Endonuclease</keyword>
<keyword evidence="7" id="KW-0479">Metal-binding</keyword>
<evidence type="ECO:0000256" key="4">
    <source>
        <dbReference type="ARBA" id="ARBA00012477"/>
    </source>
</evidence>
<dbReference type="InterPro" id="IPR036866">
    <property type="entry name" value="RibonucZ/Hydroxyglut_hydro"/>
</dbReference>
<feature type="domain" description="Metallo-beta-lactamase" evidence="12">
    <location>
        <begin position="582"/>
        <end position="778"/>
    </location>
</feature>
<feature type="region of interest" description="Disordered" evidence="11">
    <location>
        <begin position="98"/>
        <end position="136"/>
    </location>
</feature>
<dbReference type="CDD" id="cd07718">
    <property type="entry name" value="RNaseZ_ELAC1_ELAC2-C-term-like_MBL-fold"/>
    <property type="match status" value="1"/>
</dbReference>
<reference evidence="13 14" key="1">
    <citation type="submission" date="2024-10" db="EMBL/GenBank/DDBJ databases">
        <title>Updated reference genomes for cyclostephanoid diatoms.</title>
        <authorList>
            <person name="Roberts W.R."/>
            <person name="Alverson A.J."/>
        </authorList>
    </citation>
    <scope>NUCLEOTIDE SEQUENCE [LARGE SCALE GENOMIC DNA]</scope>
    <source>
        <strain evidence="13 14">AJA232-27</strain>
    </source>
</reference>
<evidence type="ECO:0000313" key="14">
    <source>
        <dbReference type="Proteomes" id="UP001530293"/>
    </source>
</evidence>
<gene>
    <name evidence="13" type="ORF">ACHAWU_009322</name>
</gene>
<evidence type="ECO:0000256" key="3">
    <source>
        <dbReference type="ARBA" id="ARBA00007823"/>
    </source>
</evidence>
<evidence type="ECO:0000256" key="7">
    <source>
        <dbReference type="ARBA" id="ARBA00022723"/>
    </source>
</evidence>
<keyword evidence="14" id="KW-1185">Reference proteome</keyword>
<organism evidence="13 14">
    <name type="scientific">Discostella pseudostelligera</name>
    <dbReference type="NCBI Taxonomy" id="259834"/>
    <lineage>
        <taxon>Eukaryota</taxon>
        <taxon>Sar</taxon>
        <taxon>Stramenopiles</taxon>
        <taxon>Ochrophyta</taxon>
        <taxon>Bacillariophyta</taxon>
        <taxon>Coscinodiscophyceae</taxon>
        <taxon>Thalassiosirophycidae</taxon>
        <taxon>Stephanodiscales</taxon>
        <taxon>Stephanodiscaceae</taxon>
        <taxon>Discostella</taxon>
    </lineage>
</organism>
<keyword evidence="5" id="KW-0819">tRNA processing</keyword>
<sequence>MTASLRILTTASLDSNPSLLIISPDGSKTLINCGEGCQRSFLESASNCSAGVGALRVSSVNRVCLTHIGHDTLGGLPGMILTTADVVESVTRELQIKKGVSSSGNIEDGNNEGRSSSSLHNGNNITTSNKRKSNGSLTANAADEEGVVPDLEIVGPEGIASFLQSLRHFMRRDRFKVHAREGHYDSSTNNNGSSSASSINAKRKMAKKKKHKGGSSSNDYEEIGFNVKSIPISYDGASCENPDHADQQESTSKPPSRLKQAISYLFTTPPIPGKFLIDKAQALGVPRGPLYSQLKSGKSVTFLDPITNVKRTVMSEEVIAQSSPGVAVAIVYCPNLIVLRELKESNTFRALESSGANDDRACEQRVELEVMVHLTPKRIFLDPSYRSWCKMFGTNVDHITLHASECLDDLNPDEENSPFVSGIISGIQRSFVNDTVYPMPVLSSSEAIEGKDRNMNCNSEDLLTIKGCPMMSYTLLPRSRRGLDNSTMMNLYPTNTITEIRQQVNETGAVECASSIVSSNERSTNDGNNASLGELIFAGTGSALPSKQRNVTGKYLRMNNGNSLLLDVGEGTVGQLLRSWRSTLSSTQSSPLDEYRSRLRGIKAVWISHPHADHHLGILRLLSERTAICGSTDPILLMAPSDLIDFLQEYQTVVPEISQSYSPVDCNDMIHGKPNPMAKKIYDELEITNCMSVPVSHCARSYAVVIEGTSFGKVAYSGDCRPSNRFADVAFGTELLIHEATFEDGMEEDAVLKRHSTVGEAIEVATMMNAKSLALTHFSQRYPEFPQMKRAIDKDKDTEFPIVFAFDFMRLKPDTIDLAAKLTPAMRLLYPCDETNDESTEHITAKELMAIPGVFAAKGVL</sequence>